<keyword evidence="2" id="KW-1185">Reference proteome</keyword>
<dbReference type="Proteomes" id="UP001215087">
    <property type="component" value="Unassembled WGS sequence"/>
</dbReference>
<dbReference type="EMBL" id="JAQSVD010000013">
    <property type="protein sequence ID" value="MDE1472291.1"/>
    <property type="molecule type" value="Genomic_DNA"/>
</dbReference>
<evidence type="ECO:0000313" key="1">
    <source>
        <dbReference type="EMBL" id="MDE1472291.1"/>
    </source>
</evidence>
<gene>
    <name evidence="1" type="ORF">PTZ04_18710</name>
</gene>
<organism evidence="1 2">
    <name type="scientific">Eubacterium limosum</name>
    <dbReference type="NCBI Taxonomy" id="1736"/>
    <lineage>
        <taxon>Bacteria</taxon>
        <taxon>Bacillati</taxon>
        <taxon>Bacillota</taxon>
        <taxon>Clostridia</taxon>
        <taxon>Eubacteriales</taxon>
        <taxon>Eubacteriaceae</taxon>
        <taxon>Eubacterium</taxon>
    </lineage>
</organism>
<protein>
    <submittedName>
        <fullName evidence="1">Uncharacterized protein</fullName>
    </submittedName>
</protein>
<proteinExistence type="predicted"/>
<evidence type="ECO:0000313" key="2">
    <source>
        <dbReference type="Proteomes" id="UP001215087"/>
    </source>
</evidence>
<name>A0ABT5UTJ6_EUBLI</name>
<reference evidence="1 2" key="1">
    <citation type="submission" date="2023-02" db="EMBL/GenBank/DDBJ databases">
        <title>Comparative genome analysis of Eubacterium limosum species.</title>
        <authorList>
            <person name="Bak J.E."/>
        </authorList>
    </citation>
    <scope>NUCLEOTIDE SEQUENCE [LARGE SCALE GENOMIC DNA]</scope>
    <source>
        <strain evidence="1 2">KGMB01548</strain>
    </source>
</reference>
<sequence>MASNKMTDQTIVSKVQDSMYRQCQKRGYATPVDVLMDVGVLQESKYEEWRFGRSAYLEGVCTVNLKKLSFIMHQVSVYAQKNQLRPSETYYKQWGMKKKKGQGHKPVKRLQFSKSGKAEIERAYATHYLDEKQIAELKTEG</sequence>
<comment type="caution">
    <text evidence="1">The sequence shown here is derived from an EMBL/GenBank/DDBJ whole genome shotgun (WGS) entry which is preliminary data.</text>
</comment>
<accession>A0ABT5UTJ6</accession>